<name>A0ABX0UC69_9FLAO</name>
<gene>
    <name evidence="1" type="ORF">FHR24_001185</name>
</gene>
<accession>A0ABX0UC69</accession>
<protein>
    <recommendedName>
        <fullName evidence="3">Long-chain fatty acid transport protein</fullName>
    </recommendedName>
</protein>
<evidence type="ECO:0008006" key="3">
    <source>
        <dbReference type="Google" id="ProtNLM"/>
    </source>
</evidence>
<dbReference type="Gene3D" id="2.40.160.60">
    <property type="entry name" value="Outer membrane protein transport protein (OMPP1/FadL/TodX)"/>
    <property type="match status" value="1"/>
</dbReference>
<sequence>MFRLIIVLYLFGTTFVLQAQNINSPYSLFGLGSENSIASGGLTGMGNTGIAESVFNEINLFNPASLGAMVPETFLQELGVSGLYSTLKNNTISESATKGNVSHIAFAFPIKKGWGLSLGLLPYTSTGYKIDLENNVIGSTDTYITRITGSGGLNKAYISTGFSIGSKLHLGVDFSALFGSIKEDSQVSVGYLVNVNDTKRYNGVVLKTGFQYTMFQNENNKTVLGGVVELPTTLSGTQTRNSFRTSSAGIVTVIEEEEETDSDNVELPLSIGFGLNSTFKQIKANLDFKKTFWNNTSQDLNDELYVNQTIYALGMEFRSAKAYSRIRYRVGVNYNSGFLQISNTQINSYFGSVGVGFPINKQGGDRVNISYSYGKEGSINDGLIQENFHKLSLNFSFNGSWFKKTKIN</sequence>
<reference evidence="1 2" key="1">
    <citation type="submission" date="2020-03" db="EMBL/GenBank/DDBJ databases">
        <title>Genomic Encyclopedia of Type Strains, Phase IV (KMG-IV): sequencing the most valuable type-strain genomes for metagenomic binning, comparative biology and taxonomic classification.</title>
        <authorList>
            <person name="Goeker M."/>
        </authorList>
    </citation>
    <scope>NUCLEOTIDE SEQUENCE [LARGE SCALE GENOMIC DNA]</scope>
    <source>
        <strain evidence="1 2">DSM 101599</strain>
    </source>
</reference>
<dbReference type="SUPFAM" id="SSF56935">
    <property type="entry name" value="Porins"/>
    <property type="match status" value="1"/>
</dbReference>
<dbReference type="EMBL" id="JAASQL010000001">
    <property type="protein sequence ID" value="NIJ44746.1"/>
    <property type="molecule type" value="Genomic_DNA"/>
</dbReference>
<evidence type="ECO:0000313" key="1">
    <source>
        <dbReference type="EMBL" id="NIJ44746.1"/>
    </source>
</evidence>
<proteinExistence type="predicted"/>
<dbReference type="RefSeq" id="WP_167185325.1">
    <property type="nucleotide sequence ID" value="NZ_JAASQL010000001.1"/>
</dbReference>
<evidence type="ECO:0000313" key="2">
    <source>
        <dbReference type="Proteomes" id="UP000745859"/>
    </source>
</evidence>
<organism evidence="1 2">
    <name type="scientific">Wenyingzhuangia heitensis</name>
    <dbReference type="NCBI Taxonomy" id="1487859"/>
    <lineage>
        <taxon>Bacteria</taxon>
        <taxon>Pseudomonadati</taxon>
        <taxon>Bacteroidota</taxon>
        <taxon>Flavobacteriia</taxon>
        <taxon>Flavobacteriales</taxon>
        <taxon>Flavobacteriaceae</taxon>
        <taxon>Wenyingzhuangia</taxon>
    </lineage>
</organism>
<dbReference type="Proteomes" id="UP000745859">
    <property type="component" value="Unassembled WGS sequence"/>
</dbReference>
<keyword evidence="2" id="KW-1185">Reference proteome</keyword>
<comment type="caution">
    <text evidence="1">The sequence shown here is derived from an EMBL/GenBank/DDBJ whole genome shotgun (WGS) entry which is preliminary data.</text>
</comment>